<reference evidence="1 2" key="1">
    <citation type="journal article" date="2015" name="Plant Cell">
        <title>Oil accumulation by the oleaginous diatom Fistulifera solaris as revealed by the genome and transcriptome.</title>
        <authorList>
            <person name="Tanaka T."/>
            <person name="Maeda Y."/>
            <person name="Veluchamy A."/>
            <person name="Tanaka M."/>
            <person name="Abida H."/>
            <person name="Marechal E."/>
            <person name="Bowler C."/>
            <person name="Muto M."/>
            <person name="Sunaga Y."/>
            <person name="Tanaka M."/>
            <person name="Yoshino T."/>
            <person name="Taniguchi T."/>
            <person name="Fukuda Y."/>
            <person name="Nemoto M."/>
            <person name="Matsumoto M."/>
            <person name="Wong P.S."/>
            <person name="Aburatani S."/>
            <person name="Fujibuchi W."/>
        </authorList>
    </citation>
    <scope>NUCLEOTIDE SEQUENCE [LARGE SCALE GENOMIC DNA]</scope>
    <source>
        <strain evidence="1 2">JPCC DA0580</strain>
    </source>
</reference>
<organism evidence="1 2">
    <name type="scientific">Fistulifera solaris</name>
    <name type="common">Oleaginous diatom</name>
    <dbReference type="NCBI Taxonomy" id="1519565"/>
    <lineage>
        <taxon>Eukaryota</taxon>
        <taxon>Sar</taxon>
        <taxon>Stramenopiles</taxon>
        <taxon>Ochrophyta</taxon>
        <taxon>Bacillariophyta</taxon>
        <taxon>Bacillariophyceae</taxon>
        <taxon>Bacillariophycidae</taxon>
        <taxon>Naviculales</taxon>
        <taxon>Naviculaceae</taxon>
        <taxon>Fistulifera</taxon>
    </lineage>
</organism>
<gene>
    <name evidence="1" type="ORF">FisN_9Hh143</name>
</gene>
<comment type="caution">
    <text evidence="1">The sequence shown here is derived from an EMBL/GenBank/DDBJ whole genome shotgun (WGS) entry which is preliminary data.</text>
</comment>
<dbReference type="Proteomes" id="UP000198406">
    <property type="component" value="Unassembled WGS sequence"/>
</dbReference>
<protein>
    <submittedName>
        <fullName evidence="1">Uncharacterized protein</fullName>
    </submittedName>
</protein>
<evidence type="ECO:0000313" key="2">
    <source>
        <dbReference type="Proteomes" id="UP000198406"/>
    </source>
</evidence>
<keyword evidence="2" id="KW-1185">Reference proteome</keyword>
<evidence type="ECO:0000313" key="1">
    <source>
        <dbReference type="EMBL" id="GAX20418.1"/>
    </source>
</evidence>
<dbReference type="InParanoid" id="A0A1Z5K342"/>
<name>A0A1Z5K342_FISSO</name>
<dbReference type="EMBL" id="BDSP01000147">
    <property type="protein sequence ID" value="GAX20418.1"/>
    <property type="molecule type" value="Genomic_DNA"/>
</dbReference>
<proteinExistence type="predicted"/>
<dbReference type="AlphaFoldDB" id="A0A1Z5K342"/>
<accession>A0A1Z5K342</accession>
<sequence>MTYTIKRLREEGHFRLRNLDGVESVDVFWAEALKVKRLYIDDTGVYVARAKDQMPEEYVGLKCHRNEDCQTRLAFVGQPDDITSLRSVTFRILCLPETDQPQSMHLAGNSYTPGRPVNERDQLILTPAQLRYVICIYPSRRFEFSYMAFNGDQSVELVSHRKFQIDLFHCQFLDKGREIVKWLENRNTSEVFDFFDFYSCDCIEEILTFLSRSTHPVFKKLYAKERDVPSRISPLVAAANVTALVVNIRFFIYDEQWRAPIVEAIRDGTFRPKSLEIDFRCPLIRVDFDRKECQTIGSFLSNLFEIMSAPQCALKELHLNHFNVYGIMQNFKKDLDYMLENNQSLVALGVYSTARPLKFPQMNFILHAAENHPRLRKICFYPPTDDPPQLAQIDIYQMWLQRNLSRDIQFRDFGYSDLKAHLPAWQMLVFSAFTNYCYYHGFHRIRDERIRSDLLVKALATSRHMPDRIYYLLSKNQDLIAK</sequence>